<comment type="caution">
    <text evidence="1">The sequence shown here is derived from an EMBL/GenBank/DDBJ whole genome shotgun (WGS) entry which is preliminary data.</text>
</comment>
<name>A0ABY3P799_9ENTR</name>
<dbReference type="Pfam" id="PF08809">
    <property type="entry name" value="DUF1799"/>
    <property type="match status" value="1"/>
</dbReference>
<keyword evidence="2" id="KW-1185">Reference proteome</keyword>
<evidence type="ECO:0000313" key="2">
    <source>
        <dbReference type="Proteomes" id="UP000323910"/>
    </source>
</evidence>
<protein>
    <recommendedName>
        <fullName evidence="3">DUF1799 domain-containing protein</fullName>
    </recommendedName>
</protein>
<accession>A0ABY3P799</accession>
<dbReference type="RefSeq" id="WP_129036215.1">
    <property type="nucleotide sequence ID" value="NZ_SDDX01000028.1"/>
</dbReference>
<proteinExistence type="predicted"/>
<gene>
    <name evidence="1" type="ORF">FZO59_05100</name>
</gene>
<dbReference type="EMBL" id="VTFR01000002">
    <property type="protein sequence ID" value="TYT35008.1"/>
    <property type="molecule type" value="Genomic_DNA"/>
</dbReference>
<sequence length="87" mass="9898">MATFGLTDDDYDDVIVHVLPDVWPTFCLFQSLSTQWRTGFGGATGLDYNVLPWLMRVHGIEDEATALNDIRIMERTALKIMHKKEVA</sequence>
<dbReference type="InterPro" id="IPR014915">
    <property type="entry name" value="Phage_TLS_TfmB"/>
</dbReference>
<evidence type="ECO:0008006" key="3">
    <source>
        <dbReference type="Google" id="ProtNLM"/>
    </source>
</evidence>
<organism evidence="1 2">
    <name type="scientific">Lelliottia nimipressuralis</name>
    <dbReference type="NCBI Taxonomy" id="69220"/>
    <lineage>
        <taxon>Bacteria</taxon>
        <taxon>Pseudomonadati</taxon>
        <taxon>Pseudomonadota</taxon>
        <taxon>Gammaproteobacteria</taxon>
        <taxon>Enterobacterales</taxon>
        <taxon>Enterobacteriaceae</taxon>
        <taxon>Lelliottia</taxon>
    </lineage>
</organism>
<dbReference type="Proteomes" id="UP000323910">
    <property type="component" value="Unassembled WGS sequence"/>
</dbReference>
<evidence type="ECO:0000313" key="1">
    <source>
        <dbReference type="EMBL" id="TYT35008.1"/>
    </source>
</evidence>
<reference evidence="1 2" key="1">
    <citation type="submission" date="2019-08" db="EMBL/GenBank/DDBJ databases">
        <title>The draft genome of Lelliottia nimipressuralis strain CICC 24156.</title>
        <authorList>
            <person name="Wu W."/>
            <person name="Feng Y."/>
            <person name="Zong Z."/>
        </authorList>
    </citation>
    <scope>NUCLEOTIDE SEQUENCE [LARGE SCALE GENOMIC DNA]</scope>
    <source>
        <strain evidence="1 2">CICC 24156</strain>
    </source>
</reference>